<evidence type="ECO:0000256" key="6">
    <source>
        <dbReference type="ARBA" id="ARBA00022645"/>
    </source>
</evidence>
<dbReference type="InterPro" id="IPR001264">
    <property type="entry name" value="Glyco_trans_51"/>
</dbReference>
<keyword evidence="11" id="KW-0133">Cell shape</keyword>
<keyword evidence="12" id="KW-0573">Peptidoglycan synthesis</keyword>
<comment type="subcellular location">
    <subcellularLocation>
        <location evidence="1">Cell membrane</location>
    </subcellularLocation>
</comment>
<dbReference type="GO" id="GO:0006508">
    <property type="term" value="P:proteolysis"/>
    <property type="evidence" value="ECO:0007669"/>
    <property type="project" value="UniProtKB-KW"/>
</dbReference>
<reference evidence="21 22" key="1">
    <citation type="submission" date="2020-08" db="EMBL/GenBank/DDBJ databases">
        <title>Acidobacteriota in marine sediments use diverse sulfur dissimilation pathways.</title>
        <authorList>
            <person name="Wasmund K."/>
        </authorList>
    </citation>
    <scope>NUCLEOTIDE SEQUENCE [LARGE SCALE GENOMIC DNA]</scope>
    <source>
        <strain evidence="21">MAG AM4</strain>
    </source>
</reference>
<comment type="pathway">
    <text evidence="2">Cell wall biogenesis; peptidoglycan biosynthesis.</text>
</comment>
<dbReference type="Pfam" id="PF00905">
    <property type="entry name" value="Transpeptidase"/>
    <property type="match status" value="1"/>
</dbReference>
<evidence type="ECO:0000256" key="4">
    <source>
        <dbReference type="ARBA" id="ARBA00007739"/>
    </source>
</evidence>
<evidence type="ECO:0000256" key="18">
    <source>
        <dbReference type="SAM" id="SignalP"/>
    </source>
</evidence>
<evidence type="ECO:0000256" key="13">
    <source>
        <dbReference type="ARBA" id="ARBA00023136"/>
    </source>
</evidence>
<gene>
    <name evidence="21" type="ORF">IFK94_07820</name>
</gene>
<keyword evidence="14" id="KW-0511">Multifunctional enzyme</keyword>
<keyword evidence="7" id="KW-0645">Protease</keyword>
<evidence type="ECO:0000256" key="12">
    <source>
        <dbReference type="ARBA" id="ARBA00022984"/>
    </source>
</evidence>
<evidence type="ECO:0000313" key="22">
    <source>
        <dbReference type="Proteomes" id="UP000648239"/>
    </source>
</evidence>
<comment type="similarity">
    <text evidence="4">In the N-terminal section; belongs to the glycosyltransferase 51 family.</text>
</comment>
<feature type="domain" description="Penicillin-binding protein transpeptidase" evidence="19">
    <location>
        <begin position="421"/>
        <end position="694"/>
    </location>
</feature>
<dbReference type="GO" id="GO:0008658">
    <property type="term" value="F:penicillin binding"/>
    <property type="evidence" value="ECO:0007669"/>
    <property type="project" value="InterPro"/>
</dbReference>
<dbReference type="EMBL" id="JACXWD010000020">
    <property type="protein sequence ID" value="MBD3868016.1"/>
    <property type="molecule type" value="Genomic_DNA"/>
</dbReference>
<keyword evidence="15" id="KW-0961">Cell wall biogenesis/degradation</keyword>
<evidence type="ECO:0000256" key="17">
    <source>
        <dbReference type="ARBA" id="ARBA00049902"/>
    </source>
</evidence>
<comment type="similarity">
    <text evidence="3">In the C-terminal section; belongs to the transpeptidase family.</text>
</comment>
<evidence type="ECO:0000256" key="14">
    <source>
        <dbReference type="ARBA" id="ARBA00023268"/>
    </source>
</evidence>
<keyword evidence="8" id="KW-0328">Glycosyltransferase</keyword>
<comment type="caution">
    <text evidence="21">The sequence shown here is derived from an EMBL/GenBank/DDBJ whole genome shotgun (WGS) entry which is preliminary data.</text>
</comment>
<feature type="signal peptide" evidence="18">
    <location>
        <begin position="1"/>
        <end position="27"/>
    </location>
</feature>
<dbReference type="Gene3D" id="3.40.710.10">
    <property type="entry name" value="DD-peptidase/beta-lactamase superfamily"/>
    <property type="match status" value="1"/>
</dbReference>
<dbReference type="InterPro" id="IPR050396">
    <property type="entry name" value="Glycosyltr_51/Transpeptidase"/>
</dbReference>
<accession>A0A8J6XWX2</accession>
<dbReference type="AlphaFoldDB" id="A0A8J6XWX2"/>
<evidence type="ECO:0000256" key="3">
    <source>
        <dbReference type="ARBA" id="ARBA00007090"/>
    </source>
</evidence>
<dbReference type="InterPro" id="IPR036950">
    <property type="entry name" value="PBP_transglycosylase"/>
</dbReference>
<evidence type="ECO:0000259" key="20">
    <source>
        <dbReference type="Pfam" id="PF00912"/>
    </source>
</evidence>
<feature type="domain" description="Glycosyl transferase family 51" evidence="20">
    <location>
        <begin position="154"/>
        <end position="325"/>
    </location>
</feature>
<evidence type="ECO:0000256" key="1">
    <source>
        <dbReference type="ARBA" id="ARBA00004236"/>
    </source>
</evidence>
<dbReference type="GO" id="GO:0008360">
    <property type="term" value="P:regulation of cell shape"/>
    <property type="evidence" value="ECO:0007669"/>
    <property type="project" value="UniProtKB-KW"/>
</dbReference>
<keyword evidence="13" id="KW-0472">Membrane</keyword>
<feature type="chain" id="PRO_5035202088" evidence="18">
    <location>
        <begin position="28"/>
        <end position="758"/>
    </location>
</feature>
<keyword evidence="18" id="KW-0732">Signal</keyword>
<keyword evidence="5" id="KW-1003">Cell membrane</keyword>
<dbReference type="GO" id="GO:0009252">
    <property type="term" value="P:peptidoglycan biosynthetic process"/>
    <property type="evidence" value="ECO:0007669"/>
    <property type="project" value="UniProtKB-KW"/>
</dbReference>
<evidence type="ECO:0000256" key="5">
    <source>
        <dbReference type="ARBA" id="ARBA00022475"/>
    </source>
</evidence>
<evidence type="ECO:0000259" key="19">
    <source>
        <dbReference type="Pfam" id="PF00905"/>
    </source>
</evidence>
<keyword evidence="9" id="KW-0808">Transferase</keyword>
<comment type="catalytic activity">
    <reaction evidence="16">
        <text>Preferential cleavage: (Ac)2-L-Lys-D-Ala-|-D-Ala. Also transpeptidation of peptidyl-alanyl moieties that are N-acyl substituents of D-alanine.</text>
        <dbReference type="EC" id="3.4.16.4"/>
    </reaction>
</comment>
<dbReference type="GO" id="GO:0071555">
    <property type="term" value="P:cell wall organization"/>
    <property type="evidence" value="ECO:0007669"/>
    <property type="project" value="UniProtKB-KW"/>
</dbReference>
<dbReference type="PANTHER" id="PTHR32282:SF11">
    <property type="entry name" value="PENICILLIN-BINDING PROTEIN 1B"/>
    <property type="match status" value="1"/>
</dbReference>
<evidence type="ECO:0000256" key="10">
    <source>
        <dbReference type="ARBA" id="ARBA00022801"/>
    </source>
</evidence>
<dbReference type="InterPro" id="IPR012338">
    <property type="entry name" value="Beta-lactam/transpept-like"/>
</dbReference>
<evidence type="ECO:0000256" key="9">
    <source>
        <dbReference type="ARBA" id="ARBA00022679"/>
    </source>
</evidence>
<dbReference type="InterPro" id="IPR001460">
    <property type="entry name" value="PCN-bd_Tpept"/>
</dbReference>
<dbReference type="GO" id="GO:0005886">
    <property type="term" value="C:plasma membrane"/>
    <property type="evidence" value="ECO:0007669"/>
    <property type="project" value="UniProtKB-SubCell"/>
</dbReference>
<evidence type="ECO:0000256" key="7">
    <source>
        <dbReference type="ARBA" id="ARBA00022670"/>
    </source>
</evidence>
<name>A0A8J6XWX2_9BACT</name>
<dbReference type="Gene3D" id="1.10.3810.10">
    <property type="entry name" value="Biosynthetic peptidoglycan transglycosylase-like"/>
    <property type="match status" value="1"/>
</dbReference>
<dbReference type="PROSITE" id="PS51257">
    <property type="entry name" value="PROKAR_LIPOPROTEIN"/>
    <property type="match status" value="1"/>
</dbReference>
<evidence type="ECO:0000313" key="21">
    <source>
        <dbReference type="EMBL" id="MBD3868016.1"/>
    </source>
</evidence>
<dbReference type="PANTHER" id="PTHR32282">
    <property type="entry name" value="BINDING PROTEIN TRANSPEPTIDASE, PUTATIVE-RELATED"/>
    <property type="match status" value="1"/>
</dbReference>
<evidence type="ECO:0000256" key="11">
    <source>
        <dbReference type="ARBA" id="ARBA00022960"/>
    </source>
</evidence>
<proteinExistence type="inferred from homology"/>
<evidence type="ECO:0000256" key="15">
    <source>
        <dbReference type="ARBA" id="ARBA00023316"/>
    </source>
</evidence>
<keyword evidence="10" id="KW-0378">Hydrolase</keyword>
<dbReference type="InterPro" id="IPR023346">
    <property type="entry name" value="Lysozyme-like_dom_sf"/>
</dbReference>
<dbReference type="GO" id="GO:0030288">
    <property type="term" value="C:outer membrane-bounded periplasmic space"/>
    <property type="evidence" value="ECO:0007669"/>
    <property type="project" value="TreeGrafter"/>
</dbReference>
<dbReference type="GO" id="GO:0008955">
    <property type="term" value="F:peptidoglycan glycosyltransferase activity"/>
    <property type="evidence" value="ECO:0007669"/>
    <property type="project" value="UniProtKB-EC"/>
</dbReference>
<protein>
    <submittedName>
        <fullName evidence="21">Transglycosylase domain-containing protein</fullName>
    </submittedName>
</protein>
<sequence length="758" mass="83021">MRMHLFPSTISTGLLLAALLSCSPAQAGVPNRLEMEQGRSETRVLSAPYRIRPGRSVADIELPERLSIRQYDRVHSRPENPGEFFYGDEVFWIYRREHRTGGVGYPPSLIGLALDGERGTILGLRDLQGRVTPFPAPDGPWLEPVLLSESLAGDRAPRRLVDLDKIPEHVWRPLLAIEDSRFFQHGGLDSRAIARAARANVKEKGITQGGSTLTQQLIKNRDLTPKQSLGRKVSEAFRALMLEATYSKREILQAYLNQVYLGHMDGVAVHGYGAGAQAYFSKEAEELTLGEAALLAAIIQGPNRLHPVRHPERARERRDLVLARMESEGWAESGAVKAARKSSLGLKPAGVAAQGPRYFLSFAAAVTVERTGSRIEGGRGLRVETTLDALLQRRAEQAVVQGLERLKSDNRRLRGGGLSAALVALNAETGEVLAYVGGDPSSTTDRFDRARNGRRQPGSAVKPFVLLEALEECGDQRPLTLSTRVADQPLVIDLPDGTWEPENHDRAFKGNINVRTAMAESRNVPLVRIARRCGMEAVAARFRKAGLPVPEPAPPSFVLGSVETTPLELARAYTVLATPGRILEPLAIRRIEQPGGGPLVDVRRKSSRVVRPASAWLVQNTLRTAVESGTARSGALGDLPVAAKTGSSSKLRDAWFAGTAGPVVTVVWVGRDGDEPLGASGSRAAGPIWQSFMEAAVAAYPYKEQDPPVNIVERYVDRQTGLLVRERNPRAVLEYFRRSVLPPRDRFFRRDQPVPTVR</sequence>
<keyword evidence="6" id="KW-0121">Carboxypeptidase</keyword>
<dbReference type="SUPFAM" id="SSF53955">
    <property type="entry name" value="Lysozyme-like"/>
    <property type="match status" value="1"/>
</dbReference>
<comment type="catalytic activity">
    <reaction evidence="17">
        <text>[GlcNAc-(1-&gt;4)-Mur2Ac(oyl-L-Ala-gamma-D-Glu-L-Lys-D-Ala-D-Ala)](n)-di-trans,octa-cis-undecaprenyl diphosphate + beta-D-GlcNAc-(1-&gt;4)-Mur2Ac(oyl-L-Ala-gamma-D-Glu-L-Lys-D-Ala-D-Ala)-di-trans,octa-cis-undecaprenyl diphosphate = [GlcNAc-(1-&gt;4)-Mur2Ac(oyl-L-Ala-gamma-D-Glu-L-Lys-D-Ala-D-Ala)](n+1)-di-trans,octa-cis-undecaprenyl diphosphate + di-trans,octa-cis-undecaprenyl diphosphate + H(+)</text>
        <dbReference type="Rhea" id="RHEA:23708"/>
        <dbReference type="Rhea" id="RHEA-COMP:9602"/>
        <dbReference type="Rhea" id="RHEA-COMP:9603"/>
        <dbReference type="ChEBI" id="CHEBI:15378"/>
        <dbReference type="ChEBI" id="CHEBI:58405"/>
        <dbReference type="ChEBI" id="CHEBI:60033"/>
        <dbReference type="ChEBI" id="CHEBI:78435"/>
        <dbReference type="EC" id="2.4.99.28"/>
    </reaction>
</comment>
<dbReference type="Pfam" id="PF00912">
    <property type="entry name" value="Transgly"/>
    <property type="match status" value="1"/>
</dbReference>
<evidence type="ECO:0000256" key="16">
    <source>
        <dbReference type="ARBA" id="ARBA00034000"/>
    </source>
</evidence>
<dbReference type="GO" id="GO:0009002">
    <property type="term" value="F:serine-type D-Ala-D-Ala carboxypeptidase activity"/>
    <property type="evidence" value="ECO:0007669"/>
    <property type="project" value="UniProtKB-EC"/>
</dbReference>
<evidence type="ECO:0000256" key="8">
    <source>
        <dbReference type="ARBA" id="ARBA00022676"/>
    </source>
</evidence>
<organism evidence="21 22">
    <name type="scientific">Candidatus Polarisedimenticola svalbardensis</name>
    <dbReference type="NCBI Taxonomy" id="2886004"/>
    <lineage>
        <taxon>Bacteria</taxon>
        <taxon>Pseudomonadati</taxon>
        <taxon>Acidobacteriota</taxon>
        <taxon>Candidatus Polarisedimenticolia</taxon>
        <taxon>Candidatus Polarisedimenticolales</taxon>
        <taxon>Candidatus Polarisedimenticolaceae</taxon>
        <taxon>Candidatus Polarisedimenticola</taxon>
    </lineage>
</organism>
<dbReference type="Proteomes" id="UP000648239">
    <property type="component" value="Unassembled WGS sequence"/>
</dbReference>
<dbReference type="SUPFAM" id="SSF56601">
    <property type="entry name" value="beta-lactamase/transpeptidase-like"/>
    <property type="match status" value="1"/>
</dbReference>
<evidence type="ECO:0000256" key="2">
    <source>
        <dbReference type="ARBA" id="ARBA00004752"/>
    </source>
</evidence>